<dbReference type="InterPro" id="IPR016024">
    <property type="entry name" value="ARM-type_fold"/>
</dbReference>
<proteinExistence type="predicted"/>
<keyword evidence="2" id="KW-0812">Transmembrane</keyword>
<dbReference type="InterPro" id="IPR039844">
    <property type="entry name" value="URB1"/>
</dbReference>
<dbReference type="Proteomes" id="UP001213000">
    <property type="component" value="Unassembled WGS sequence"/>
</dbReference>
<evidence type="ECO:0000259" key="4">
    <source>
        <dbReference type="Pfam" id="PF16201"/>
    </source>
</evidence>
<dbReference type="InterPro" id="IPR021714">
    <property type="entry name" value="URB1_N"/>
</dbReference>
<evidence type="ECO:0000313" key="7">
    <source>
        <dbReference type="Proteomes" id="UP001213000"/>
    </source>
</evidence>
<feature type="domain" description="URB1 C-terminal" evidence="4">
    <location>
        <begin position="1594"/>
        <end position="1787"/>
    </location>
</feature>
<dbReference type="Pfam" id="PF11707">
    <property type="entry name" value="Npa1"/>
    <property type="match status" value="1"/>
</dbReference>
<evidence type="ECO:0008006" key="8">
    <source>
        <dbReference type="Google" id="ProtNLM"/>
    </source>
</evidence>
<dbReference type="GO" id="GO:0005730">
    <property type="term" value="C:nucleolus"/>
    <property type="evidence" value="ECO:0007669"/>
    <property type="project" value="TreeGrafter"/>
</dbReference>
<reference evidence="6" key="1">
    <citation type="submission" date="2022-07" db="EMBL/GenBank/DDBJ databases">
        <title>Genome Sequence of Leucocoprinus birnbaumii.</title>
        <authorList>
            <person name="Buettner E."/>
        </authorList>
    </citation>
    <scope>NUCLEOTIDE SEQUENCE</scope>
    <source>
        <strain evidence="6">VT141</strain>
    </source>
</reference>
<protein>
    <recommendedName>
        <fullName evidence="8">Nucleolar pre-ribosomal-associated protein 1</fullName>
    </recommendedName>
</protein>
<evidence type="ECO:0000259" key="3">
    <source>
        <dbReference type="Pfam" id="PF11707"/>
    </source>
</evidence>
<evidence type="ECO:0000259" key="5">
    <source>
        <dbReference type="Pfam" id="PF26140"/>
    </source>
</evidence>
<dbReference type="GO" id="GO:0000466">
    <property type="term" value="P:maturation of 5.8S rRNA from tricistronic rRNA transcript (SSU-rRNA, 5.8S rRNA, LSU-rRNA)"/>
    <property type="evidence" value="ECO:0007669"/>
    <property type="project" value="TreeGrafter"/>
</dbReference>
<accession>A0AAD5W4R9</accession>
<dbReference type="Pfam" id="PF26140">
    <property type="entry name" value="HEAT_URB1"/>
    <property type="match status" value="1"/>
</dbReference>
<evidence type="ECO:0000256" key="2">
    <source>
        <dbReference type="SAM" id="Phobius"/>
    </source>
</evidence>
<feature type="domain" description="URB1 central HEAT repeat" evidence="5">
    <location>
        <begin position="650"/>
        <end position="758"/>
    </location>
</feature>
<dbReference type="Pfam" id="PF16201">
    <property type="entry name" value="NopRA1"/>
    <property type="match status" value="1"/>
</dbReference>
<keyword evidence="2" id="KW-1133">Transmembrane helix</keyword>
<keyword evidence="2" id="KW-0472">Membrane</keyword>
<feature type="domain" description="URB1 N-terminal" evidence="3">
    <location>
        <begin position="78"/>
        <end position="396"/>
    </location>
</feature>
<dbReference type="InterPro" id="IPR059018">
    <property type="entry name" value="HEAT_URB1"/>
</dbReference>
<evidence type="ECO:0000256" key="1">
    <source>
        <dbReference type="SAM" id="MobiDB-lite"/>
    </source>
</evidence>
<dbReference type="InterPro" id="IPR032436">
    <property type="entry name" value="URB1_C"/>
</dbReference>
<evidence type="ECO:0000313" key="6">
    <source>
        <dbReference type="EMBL" id="KAJ3573727.1"/>
    </source>
</evidence>
<feature type="region of interest" description="Disordered" evidence="1">
    <location>
        <begin position="1"/>
        <end position="23"/>
    </location>
</feature>
<dbReference type="GO" id="GO:0000463">
    <property type="term" value="P:maturation of LSU-rRNA from tricistronic rRNA transcript (SSU-rRNA, 5.8S rRNA, LSU-rRNA)"/>
    <property type="evidence" value="ECO:0007669"/>
    <property type="project" value="TreeGrafter"/>
</dbReference>
<feature type="compositionally biased region" description="Basic and acidic residues" evidence="1">
    <location>
        <begin position="13"/>
        <end position="23"/>
    </location>
</feature>
<feature type="transmembrane region" description="Helical" evidence="2">
    <location>
        <begin position="94"/>
        <end position="113"/>
    </location>
</feature>
<dbReference type="PANTHER" id="PTHR13500:SF0">
    <property type="entry name" value="NUCLEOLAR PRE-RIBOSOMAL-ASSOCIATED PROTEIN 1"/>
    <property type="match status" value="1"/>
</dbReference>
<gene>
    <name evidence="6" type="ORF">NP233_g2249</name>
</gene>
<keyword evidence="7" id="KW-1185">Reference proteome</keyword>
<comment type="caution">
    <text evidence="6">The sequence shown here is derived from an EMBL/GenBank/DDBJ whole genome shotgun (WGS) entry which is preliminary data.</text>
</comment>
<sequence length="1985" mass="224126">MSDKKPQNKKRKLEPSRKYTSAEDIRQALKAQNPDAVVEALNQLRNQLTIRSDEGIIAPQDERLLFAEQWLGKNPGAQDVFELWESTSPRQTNLLVAIISVLAVLLPLLSTHYTNHALGYPVIKSLLSPQWMRRLNSYVVGAHNELTLVTLKLLNAISGFASGREKKTLLDVFQWEMKSLPKLLALRRKGKVEDNPLSRPDIRTLYIFFLLSFLEGQTQVKNAFLDQHRDAFVAIFKGLPQDHYLFIRHVLEAIWTNLWSDPKVKRTTKIGLFNEITISHLLKIYERTSSNDEDPEHIPADLVHHFLLAIMTRPGFGICFKDRGWYPREDAEDERGGKIYNKILANVLKTLKVNEDSRQQELARKILEACPELVAGYWPSAQLTLEPRLSTKWIANIAFFGTIISLPVPKPSLYLPNTNLFNPSPPPLQTVLSNILPPDVSPKIIFTKGLLSSSGLVQHCSALALAKSLMKYASVLEVLREVESALETGDTEDGLWARRRREVEKEVRRRVPEFQVILGFSQQKTVPAGQAASQDASAPPQVPNPARTALLQEVAQRLLLLYHKHLPEVVAEARFDVGKALANFDLAVVDNAEDSTLQDAKRFQLVQRLHILRTLKESDQFIWTNKTSASRTYLYAILKSYTATHVPALKATLLDLLSHSLSSATSPDNAKLTDEAESVVTFLDDCIQRCLKTPFRYIEEMRNSLPSTASPSANLDAAVFPSPLIMTIQEQFDAKIKAGLLTPSDILAISSFVRKLVFRLLGQVQNLVFLNIVAERIDQILCESRLWKQEYPAMTRAVRTEVEMMHAAIKPMQRLEVPVMADPGLDVYLEFIASLASDSGERQARQLAYSIIDRVRFLEQPLSLSTTKRITLDIQSHYAQALPDLAEYLFPQSGSLYDNHVIVGTSVGVTIPIEWLFLNASADQLLDSDYRRCFIAAIFSAKPKLHSCLALIRRIGHRLDANDAPTTHGLLSLVAVLLSEAQSAFDDKEIATFKEQLFLDSSALRHLAITDNVDDRVHAGLQELLQSTFNPTSPADRHILSDISAHWLAILHTRINHGNLNITNAPLWIKYLPPTELLQLLDKLVSLGAASHLAPLIQSTLSVIRASVIDDMDTLHALWERLPQLWRVRQYLTTSPEADEVILATIESTLPMGLYDAERDGMTSFNMEMQRASSCWSRKTLRLDETIVLEDILTSGVWYPSTAKVVRGIAYKGGVDVQKFQTWLKSEHSASRSAEDLATILNATLDIIHCSTSQMSLLDPTPWLTRLETVTCLVFDHDVSPSARRIASSTISLALKTFPDHQQDLVRLVTEQLKTHRLGQPSQECIQMGIRSPELASELIDWTLQWLIGHLADDTFLSEQAQQVIADTNSLVRASAPKSHQVETLLGVIVQNHLTSPCAVELANACVSRAHLKPVVVNRFLQNILHHPQFFRLANGVNADLNIRPSIVQLLHTLYNLHPTNTCQLTQIEPLTRAYHGTLDRADILLFSVFQLFEVQRRTSLTPLFNYWSFSTETTCTSALESLQSLDPILVFRTTLYFPKWRKLKTEVDTPATNHDRQLYDPVFLLLLSHCVLSQHPPSTPFGWIELFRTNVVGLCIRALSCKDSPLRSLGLSLISGLYMSIRNVSFQEKSHVLYILDLLKNLFTPPTSDDSPSRLPSYTTLIFAHSLRGIFYPSNFIYPLTSRFLLQRPEFDIGDVPMLYTMLYSNSDDWKKERGWIIRFLADGMIGSDDWYVLKRRHCWTLLESLFQSSGSDVTLRKGIFEVMANLTCNRRALMSMIFQSSFLTWLEIQVSQRKNDEDLKWARILANLVLTADHAKLDAAFEDSWRDGVYRCLLALLSGEHSDTIYPTVAAVFFQLSRTSSTSTRTMEECIETAIRALALFEAHLDIPPATSVVDKTESSVSLRTFPGHSIHESLTESYSHATWLDCVTLLWRSIMELEFQRPAWDTLTLKLLASRPLTLTMNKEMEWARNQVVSLQVLPVSV</sequence>
<name>A0AAD5W4R9_9AGAR</name>
<dbReference type="SUPFAM" id="SSF48371">
    <property type="entry name" value="ARM repeat"/>
    <property type="match status" value="1"/>
</dbReference>
<organism evidence="6 7">
    <name type="scientific">Leucocoprinus birnbaumii</name>
    <dbReference type="NCBI Taxonomy" id="56174"/>
    <lineage>
        <taxon>Eukaryota</taxon>
        <taxon>Fungi</taxon>
        <taxon>Dikarya</taxon>
        <taxon>Basidiomycota</taxon>
        <taxon>Agaricomycotina</taxon>
        <taxon>Agaricomycetes</taxon>
        <taxon>Agaricomycetidae</taxon>
        <taxon>Agaricales</taxon>
        <taxon>Agaricineae</taxon>
        <taxon>Agaricaceae</taxon>
        <taxon>Leucocoprinus</taxon>
    </lineage>
</organism>
<dbReference type="PANTHER" id="PTHR13500">
    <property type="entry name" value="NUCLEOLAR PRERIBOSOMAL-ASSOCIATED PROTEIN 1"/>
    <property type="match status" value="1"/>
</dbReference>
<dbReference type="EMBL" id="JANIEX010000093">
    <property type="protein sequence ID" value="KAJ3573727.1"/>
    <property type="molecule type" value="Genomic_DNA"/>
</dbReference>